<feature type="transmembrane region" description="Helical" evidence="6">
    <location>
        <begin position="96"/>
        <end position="116"/>
    </location>
</feature>
<feature type="transmembrane region" description="Helical" evidence="6">
    <location>
        <begin position="155"/>
        <end position="172"/>
    </location>
</feature>
<dbReference type="InterPro" id="IPR013525">
    <property type="entry name" value="ABC2_TM"/>
</dbReference>
<dbReference type="EMBL" id="JBCHKQ010000002">
    <property type="protein sequence ID" value="MEM5948175.1"/>
    <property type="molecule type" value="Genomic_DNA"/>
</dbReference>
<gene>
    <name evidence="8" type="ORF">WKV44_06440</name>
</gene>
<dbReference type="Pfam" id="PF12698">
    <property type="entry name" value="ABC2_membrane_3"/>
    <property type="match status" value="1"/>
</dbReference>
<dbReference type="PANTHER" id="PTHR30294:SF29">
    <property type="entry name" value="MULTIDRUG ABC TRANSPORTER PERMEASE YBHS-RELATED"/>
    <property type="match status" value="1"/>
</dbReference>
<comment type="caution">
    <text evidence="8">The sequence shown here is derived from an EMBL/GenBank/DDBJ whole genome shotgun (WGS) entry which is preliminary data.</text>
</comment>
<feature type="transmembrane region" description="Helical" evidence="6">
    <location>
        <begin position="12"/>
        <end position="33"/>
    </location>
</feature>
<evidence type="ECO:0000256" key="6">
    <source>
        <dbReference type="SAM" id="Phobius"/>
    </source>
</evidence>
<dbReference type="RefSeq" id="WP_420069621.1">
    <property type="nucleotide sequence ID" value="NZ_JBCHKQ010000002.1"/>
</dbReference>
<feature type="transmembrane region" description="Helical" evidence="6">
    <location>
        <begin position="45"/>
        <end position="65"/>
    </location>
</feature>
<keyword evidence="9" id="KW-1185">Reference proteome</keyword>
<name>A0ABU9UDZ9_9SPIR</name>
<feature type="transmembrane region" description="Helical" evidence="6">
    <location>
        <begin position="128"/>
        <end position="148"/>
    </location>
</feature>
<keyword evidence="3 6" id="KW-0812">Transmembrane</keyword>
<feature type="transmembrane region" description="Helical" evidence="6">
    <location>
        <begin position="253"/>
        <end position="276"/>
    </location>
</feature>
<evidence type="ECO:0000256" key="4">
    <source>
        <dbReference type="ARBA" id="ARBA00022989"/>
    </source>
</evidence>
<evidence type="ECO:0000313" key="9">
    <source>
        <dbReference type="Proteomes" id="UP001466331"/>
    </source>
</evidence>
<organism evidence="8 9">
    <name type="scientific">Rarispira pelagica</name>
    <dbReference type="NCBI Taxonomy" id="3141764"/>
    <lineage>
        <taxon>Bacteria</taxon>
        <taxon>Pseudomonadati</taxon>
        <taxon>Spirochaetota</taxon>
        <taxon>Spirochaetia</taxon>
        <taxon>Winmispirales</taxon>
        <taxon>Winmispiraceae</taxon>
        <taxon>Rarispira</taxon>
    </lineage>
</organism>
<keyword evidence="5 6" id="KW-0472">Membrane</keyword>
<keyword evidence="2" id="KW-1003">Cell membrane</keyword>
<evidence type="ECO:0000313" key="8">
    <source>
        <dbReference type="EMBL" id="MEM5948175.1"/>
    </source>
</evidence>
<feature type="transmembrane region" description="Helical" evidence="6">
    <location>
        <begin position="209"/>
        <end position="228"/>
    </location>
</feature>
<dbReference type="PANTHER" id="PTHR30294">
    <property type="entry name" value="MEMBRANE COMPONENT OF ABC TRANSPORTER YHHJ-RELATED"/>
    <property type="match status" value="1"/>
</dbReference>
<dbReference type="InterPro" id="IPR051449">
    <property type="entry name" value="ABC-2_transporter_component"/>
</dbReference>
<comment type="subcellular location">
    <subcellularLocation>
        <location evidence="1">Cell membrane</location>
        <topology evidence="1">Multi-pass membrane protein</topology>
    </subcellularLocation>
</comment>
<protein>
    <submittedName>
        <fullName evidence="8">ABC transporter permease</fullName>
    </submittedName>
</protein>
<evidence type="ECO:0000259" key="7">
    <source>
        <dbReference type="Pfam" id="PF12698"/>
    </source>
</evidence>
<feature type="domain" description="ABC-2 type transporter transmembrane" evidence="7">
    <location>
        <begin position="42"/>
        <end position="223"/>
    </location>
</feature>
<evidence type="ECO:0000256" key="3">
    <source>
        <dbReference type="ARBA" id="ARBA00022692"/>
    </source>
</evidence>
<dbReference type="Proteomes" id="UP001466331">
    <property type="component" value="Unassembled WGS sequence"/>
</dbReference>
<evidence type="ECO:0000256" key="2">
    <source>
        <dbReference type="ARBA" id="ARBA00022475"/>
    </source>
</evidence>
<reference evidence="8 9" key="1">
    <citation type="submission" date="2024-03" db="EMBL/GenBank/DDBJ databases">
        <title>Ignisphaera cupida sp. nov., a hyperthermophilic hydrolytic archaeon from a hot spring of Kamchatka, and proposal of Ignisphaeraceae fam. nov.</title>
        <authorList>
            <person name="Podosokorskaya O.A."/>
            <person name="Elcheninov A.G."/>
            <person name="Maltseva A.I."/>
            <person name="Zayulina K.S."/>
            <person name="Novikov A."/>
            <person name="Merkel A.Y."/>
        </authorList>
    </citation>
    <scope>NUCLEOTIDE SEQUENCE [LARGE SCALE GENOMIC DNA]</scope>
    <source>
        <strain evidence="8 9">38H-sp</strain>
    </source>
</reference>
<feature type="transmembrane region" description="Helical" evidence="6">
    <location>
        <begin position="184"/>
        <end position="202"/>
    </location>
</feature>
<keyword evidence="4 6" id="KW-1133">Transmembrane helix</keyword>
<accession>A0ABU9UDZ9</accession>
<proteinExistence type="predicted"/>
<evidence type="ECO:0000256" key="5">
    <source>
        <dbReference type="ARBA" id="ARBA00023136"/>
    </source>
</evidence>
<evidence type="ECO:0000256" key="1">
    <source>
        <dbReference type="ARBA" id="ARBA00004651"/>
    </source>
</evidence>
<sequence>MLAILKKELRTFFTSPIGYIYMGGFLLFSGYFFATQSILTRNPQYTNIFSGMITIFLFIMPMLTMRLMSEEKNQKTDQLLITSPTSVGNIIIGKFLAAYVIFAITLAITILYAIVIEIHGKLPLWETIGSYIGFLLLGGAYISVGLFISTMTENQIVSALVSFFAVLLLLFLDNIANAMPAENIAGLIFAIILAALLSLYLYRTTKNIFLAAVVLAVAIVGTGIAYIIDSSLFYRLITKTLQILSLNNRYKSFGMGIFEVSGIVYYISYMAFFLFLSTHAVERRRWV</sequence>